<keyword evidence="3" id="KW-1185">Reference proteome</keyword>
<evidence type="ECO:0000256" key="1">
    <source>
        <dbReference type="SAM" id="Phobius"/>
    </source>
</evidence>
<organism evidence="2 3">
    <name type="scientific">Ilyodon furcidens</name>
    <name type="common">goldbreast splitfin</name>
    <dbReference type="NCBI Taxonomy" id="33524"/>
    <lineage>
        <taxon>Eukaryota</taxon>
        <taxon>Metazoa</taxon>
        <taxon>Chordata</taxon>
        <taxon>Craniata</taxon>
        <taxon>Vertebrata</taxon>
        <taxon>Euteleostomi</taxon>
        <taxon>Actinopterygii</taxon>
        <taxon>Neopterygii</taxon>
        <taxon>Teleostei</taxon>
        <taxon>Neoteleostei</taxon>
        <taxon>Acanthomorphata</taxon>
        <taxon>Ovalentaria</taxon>
        <taxon>Atherinomorphae</taxon>
        <taxon>Cyprinodontiformes</taxon>
        <taxon>Goodeidae</taxon>
        <taxon>Ilyodon</taxon>
    </lineage>
</organism>
<keyword evidence="1" id="KW-0812">Transmembrane</keyword>
<sequence length="145" mass="16323">MQQLESDTQIGDNLFRAHRLILESVQIISRLCLESSDSSVAFFSVRSCSLVFCKEDLFWHRFYSADSLTGQPLLSSSSIIAQFVVAQYLILVVTVAFFCHALAFKILAVNTQLAPVTPCQHTALSLICSTLHFTQYRLFNGLKKR</sequence>
<evidence type="ECO:0000313" key="3">
    <source>
        <dbReference type="Proteomes" id="UP001482620"/>
    </source>
</evidence>
<feature type="transmembrane region" description="Helical" evidence="1">
    <location>
        <begin position="79"/>
        <end position="103"/>
    </location>
</feature>
<comment type="caution">
    <text evidence="2">The sequence shown here is derived from an EMBL/GenBank/DDBJ whole genome shotgun (WGS) entry which is preliminary data.</text>
</comment>
<evidence type="ECO:0000313" key="2">
    <source>
        <dbReference type="EMBL" id="MEQ2245245.1"/>
    </source>
</evidence>
<protein>
    <submittedName>
        <fullName evidence="2">Uncharacterized protein</fullName>
    </submittedName>
</protein>
<dbReference type="EMBL" id="JAHRIQ010072654">
    <property type="protein sequence ID" value="MEQ2245245.1"/>
    <property type="molecule type" value="Genomic_DNA"/>
</dbReference>
<name>A0ABV0UJC5_9TELE</name>
<keyword evidence="1" id="KW-0472">Membrane</keyword>
<proteinExistence type="predicted"/>
<dbReference type="Proteomes" id="UP001482620">
    <property type="component" value="Unassembled WGS sequence"/>
</dbReference>
<keyword evidence="1" id="KW-1133">Transmembrane helix</keyword>
<gene>
    <name evidence="2" type="ORF">ILYODFUR_025585</name>
</gene>
<accession>A0ABV0UJC5</accession>
<reference evidence="2 3" key="1">
    <citation type="submission" date="2021-06" db="EMBL/GenBank/DDBJ databases">
        <authorList>
            <person name="Palmer J.M."/>
        </authorList>
    </citation>
    <scope>NUCLEOTIDE SEQUENCE [LARGE SCALE GENOMIC DNA]</scope>
    <source>
        <strain evidence="3">if_2019</strain>
        <tissue evidence="2">Muscle</tissue>
    </source>
</reference>